<feature type="compositionally biased region" description="Low complexity" evidence="1">
    <location>
        <begin position="72"/>
        <end position="84"/>
    </location>
</feature>
<gene>
    <name evidence="2" type="ORF">PDE001_LOCUS12421</name>
</gene>
<reference evidence="2" key="1">
    <citation type="submission" date="2022-12" db="EMBL/GenBank/DDBJ databases">
        <authorList>
            <person name="Webb A."/>
        </authorList>
    </citation>
    <scope>NUCLEOTIDE SEQUENCE</scope>
    <source>
        <strain evidence="2">Pd1</strain>
    </source>
</reference>
<feature type="region of interest" description="Disordered" evidence="1">
    <location>
        <begin position="71"/>
        <end position="95"/>
    </location>
</feature>
<organism evidence="2 3">
    <name type="scientific">Peronospora destructor</name>
    <dbReference type="NCBI Taxonomy" id="86335"/>
    <lineage>
        <taxon>Eukaryota</taxon>
        <taxon>Sar</taxon>
        <taxon>Stramenopiles</taxon>
        <taxon>Oomycota</taxon>
        <taxon>Peronosporomycetes</taxon>
        <taxon>Peronosporales</taxon>
        <taxon>Peronosporaceae</taxon>
        <taxon>Peronospora</taxon>
    </lineage>
</organism>
<protein>
    <submittedName>
        <fullName evidence="2">Uncharacterized protein</fullName>
    </submittedName>
</protein>
<comment type="caution">
    <text evidence="2">The sequence shown here is derived from an EMBL/GenBank/DDBJ whole genome shotgun (WGS) entry which is preliminary data.</text>
</comment>
<evidence type="ECO:0000256" key="1">
    <source>
        <dbReference type="SAM" id="MobiDB-lite"/>
    </source>
</evidence>
<dbReference type="AlphaFoldDB" id="A0AAV0VED4"/>
<dbReference type="EMBL" id="CANTFM010002697">
    <property type="protein sequence ID" value="CAI5747526.1"/>
    <property type="molecule type" value="Genomic_DNA"/>
</dbReference>
<sequence>MIPFRTEFVGDTTPNWERVAVESPDGGHALVTFPVRYPFELHAKLIRRLAGKQWPSCSPAQLVDVPCSPLFDPSGDSCDPPSDAADPEIPGQNRV</sequence>
<dbReference type="Proteomes" id="UP001162029">
    <property type="component" value="Unassembled WGS sequence"/>
</dbReference>
<proteinExistence type="predicted"/>
<evidence type="ECO:0000313" key="3">
    <source>
        <dbReference type="Proteomes" id="UP001162029"/>
    </source>
</evidence>
<accession>A0AAV0VED4</accession>
<name>A0AAV0VED4_9STRA</name>
<evidence type="ECO:0000313" key="2">
    <source>
        <dbReference type="EMBL" id="CAI5747526.1"/>
    </source>
</evidence>
<keyword evidence="3" id="KW-1185">Reference proteome</keyword>